<sequence>MDNEHIEFDLISSFICGSGVGLSKSDTINDFSGEKIVLREGDYIYLYMEVGVGESGAMEYVFAEGYILPHPNYDATTPCKWCCKYVGDVEYMEDYIKSFMM</sequence>
<dbReference type="AlphaFoldDB" id="A0A7Z8ZM32"/>
<protein>
    <submittedName>
        <fullName evidence="1">Uncharacterized protein</fullName>
    </submittedName>
</protein>
<dbReference type="Proteomes" id="UP000277464">
    <property type="component" value="Chromosome"/>
</dbReference>
<organism evidence="1 2">
    <name type="scientific">Escherichia marmotae</name>
    <dbReference type="NCBI Taxonomy" id="1499973"/>
    <lineage>
        <taxon>Bacteria</taxon>
        <taxon>Pseudomonadati</taxon>
        <taxon>Pseudomonadota</taxon>
        <taxon>Gammaproteobacteria</taxon>
        <taxon>Enterobacterales</taxon>
        <taxon>Enterobacteriaceae</taxon>
        <taxon>Escherichia</taxon>
    </lineage>
</organism>
<accession>A0A7Z8ZM32</accession>
<reference evidence="1 2" key="1">
    <citation type="submission" date="2018-12" db="EMBL/GenBank/DDBJ databases">
        <authorList>
            <consortium name="Pathogen Informatics"/>
        </authorList>
    </citation>
    <scope>NUCLEOTIDE SEQUENCE [LARGE SCALE GENOMIC DNA]</scope>
    <source>
        <strain evidence="1 2">NCTC8196</strain>
    </source>
</reference>
<evidence type="ECO:0000313" key="1">
    <source>
        <dbReference type="EMBL" id="VED74339.1"/>
    </source>
</evidence>
<evidence type="ECO:0000313" key="2">
    <source>
        <dbReference type="Proteomes" id="UP000277464"/>
    </source>
</evidence>
<proteinExistence type="predicted"/>
<gene>
    <name evidence="1" type="ORF">NCTC8196_00996</name>
</gene>
<dbReference type="RefSeq" id="WP_016248331.1">
    <property type="nucleotide sequence ID" value="NZ_CAKAEI010000056.1"/>
</dbReference>
<name>A0A7Z8ZM32_9ESCH</name>
<dbReference type="EMBL" id="LR134270">
    <property type="protein sequence ID" value="VED74339.1"/>
    <property type="molecule type" value="Genomic_DNA"/>
</dbReference>